<dbReference type="Proteomes" id="UP001467690">
    <property type="component" value="Unassembled WGS sequence"/>
</dbReference>
<proteinExistence type="predicted"/>
<comment type="caution">
    <text evidence="1">The sequence shown here is derived from an EMBL/GenBank/DDBJ whole genome shotgun (WGS) entry which is preliminary data.</text>
</comment>
<gene>
    <name evidence="1" type="ORF">ABS311_16265</name>
</gene>
<dbReference type="RefSeq" id="WP_281281864.1">
    <property type="nucleotide sequence ID" value="NZ_CP041660.1"/>
</dbReference>
<name>A0ABV1RKG4_9ALTE</name>
<reference evidence="1 2" key="1">
    <citation type="submission" date="2024-06" db="EMBL/GenBank/DDBJ databases">
        <authorList>
            <person name="Chen R.Y."/>
        </authorList>
    </citation>
    <scope>NUCLEOTIDE SEQUENCE [LARGE SCALE GENOMIC DNA]</scope>
    <source>
        <strain evidence="1 2">D2</strain>
    </source>
</reference>
<protein>
    <recommendedName>
        <fullName evidence="3">Transposase</fullName>
    </recommendedName>
</protein>
<evidence type="ECO:0008006" key="3">
    <source>
        <dbReference type="Google" id="ProtNLM"/>
    </source>
</evidence>
<dbReference type="EMBL" id="JBELOE010000265">
    <property type="protein sequence ID" value="MER2493433.1"/>
    <property type="molecule type" value="Genomic_DNA"/>
</dbReference>
<sequence length="42" mass="5073">MTTRRKKMNSTSRRKNMLKKIHNKVISRRKSFAYIQMDEAGM</sequence>
<organism evidence="1 2">
    <name type="scientific">Catenovulum sediminis</name>
    <dbReference type="NCBI Taxonomy" id="1740262"/>
    <lineage>
        <taxon>Bacteria</taxon>
        <taxon>Pseudomonadati</taxon>
        <taxon>Pseudomonadota</taxon>
        <taxon>Gammaproteobacteria</taxon>
        <taxon>Alteromonadales</taxon>
        <taxon>Alteromonadaceae</taxon>
        <taxon>Catenovulum</taxon>
    </lineage>
</organism>
<accession>A0ABV1RKG4</accession>
<evidence type="ECO:0000313" key="2">
    <source>
        <dbReference type="Proteomes" id="UP001467690"/>
    </source>
</evidence>
<evidence type="ECO:0000313" key="1">
    <source>
        <dbReference type="EMBL" id="MER2493433.1"/>
    </source>
</evidence>
<keyword evidence="2" id="KW-1185">Reference proteome</keyword>